<dbReference type="GO" id="GO:0035145">
    <property type="term" value="C:exon-exon junction complex"/>
    <property type="evidence" value="ECO:0007669"/>
    <property type="project" value="TreeGrafter"/>
</dbReference>
<feature type="compositionally biased region" description="Basic residues" evidence="11">
    <location>
        <begin position="558"/>
        <end position="567"/>
    </location>
</feature>
<dbReference type="Pfam" id="PF02854">
    <property type="entry name" value="MIF4G"/>
    <property type="match status" value="3"/>
</dbReference>
<dbReference type="InterPro" id="IPR016024">
    <property type="entry name" value="ARM-type_fold"/>
</dbReference>
<evidence type="ECO:0000256" key="1">
    <source>
        <dbReference type="ARBA" id="ARBA00004556"/>
    </source>
</evidence>
<comment type="caution">
    <text evidence="13">The sequence shown here is derived from an EMBL/GenBank/DDBJ whole genome shotgun (WGS) entry which is preliminary data.</text>
</comment>
<dbReference type="EMBL" id="JAWZYT010001260">
    <property type="protein sequence ID" value="KAK4313866.1"/>
    <property type="molecule type" value="Genomic_DNA"/>
</dbReference>
<dbReference type="FunFam" id="1.25.40.180:FF:000023">
    <property type="entry name" value="regulator of nonsense transcripts 2 isoform X1"/>
    <property type="match status" value="1"/>
</dbReference>
<keyword evidence="3" id="KW-0597">Phosphoprotein</keyword>
<dbReference type="FunFam" id="1.25.40.180:FF:000014">
    <property type="entry name" value="Putative regulator of nonsense transcripts 2"/>
    <property type="match status" value="1"/>
</dbReference>
<evidence type="ECO:0000259" key="12">
    <source>
        <dbReference type="SMART" id="SM00543"/>
    </source>
</evidence>
<keyword evidence="5" id="KW-0694">RNA-binding</keyword>
<evidence type="ECO:0000256" key="8">
    <source>
        <dbReference type="ARBA" id="ARBA00059351"/>
    </source>
</evidence>
<feature type="region of interest" description="Disordered" evidence="11">
    <location>
        <begin position="1314"/>
        <end position="1364"/>
    </location>
</feature>
<keyword evidence="4" id="KW-0677">Repeat</keyword>
<keyword evidence="2" id="KW-0963">Cytoplasm</keyword>
<feature type="region of interest" description="Disordered" evidence="11">
    <location>
        <begin position="1"/>
        <end position="119"/>
    </location>
</feature>
<keyword evidence="14" id="KW-1185">Reference proteome</keyword>
<feature type="compositionally biased region" description="Polar residues" evidence="11">
    <location>
        <begin position="1141"/>
        <end position="1150"/>
    </location>
</feature>
<dbReference type="Gene3D" id="1.25.40.180">
    <property type="match status" value="3"/>
</dbReference>
<feature type="region of interest" description="Disordered" evidence="11">
    <location>
        <begin position="420"/>
        <end position="439"/>
    </location>
</feature>
<feature type="domain" description="MIF4G" evidence="12">
    <location>
        <begin position="618"/>
        <end position="807"/>
    </location>
</feature>
<evidence type="ECO:0000313" key="14">
    <source>
        <dbReference type="Proteomes" id="UP001292094"/>
    </source>
</evidence>
<sequence>MEGGKGDRRGGKSWRKEREERERKKYSSTRSIPSGSKEHEEHKKAVEEQDAHRRKEEVKRREEEAKRREEEQRLKEEEEAAKQKEEEEARRIEEETKKREEEEEEARRQEEEEMRKREEDRELLVTYIREAEERLAKKAEMRASNLAVAKDRPELNTAMLDSSLKKNTAFIKRLRNLTESQHDSLSRDLTSLNLSRYMSEVAGALTEARLKMSDLSTALHLCSLLHARYHDFAPTLFLNWQKVFAFKRDEKTSNMSKLRVDLRFYAELVTAGIFTPKEGLPLLGNVLIMLVNNDKEDHQNISVLTTFCRYCGEDYMGLVPRRIRLLADQFQMSVPKSDFLPRERQKNVCQLLRDYYASLTRHLQHDHKELQQAEQHNRRLLRTRGELSQERTQLTETLTASLAKLLSNSQQLADLLDEPLPELPQDKTDDLGLGDLGGAGGDGCGADGGAGGSGGAGQGGVALWEDDDTRAFYECLPELKALVPSILYSESEKAAPPPSAVVEEAASEEMSAALAEEELKALEEEEEEEEEGEEEDEGGGEGEEEATEDVEGGGATATKKRKKRKKKQQEEEEEEEVLPPELPPEDDPEEEGNLAGGGSGGGSGSSSASASTQKLMLEGYLAALPNCISRDLVDSAAMEFCLRLNTKPSRKKLVRALFLVPRTRLDLLPFYSRLVASLQPLMPDVATDLVTHLRQDFKYQVRKKDQINIESKIKVVRFIGELVKFSVFPRSDALLCLRSLLNDFNHHHIEMACNLLETCGRFLYRMPDSHHRTKIYLEQMMRKKTVKAFDPRYNTMIENAYFYVNPPDTGPETSRKERPPMHQYIRKLLYNDLSKSNTEKILRQMRKMQWDDSEMAQYIVKCLTGVWQAKFYNIRCIANLVAGLISHHDWVGPAVVDGVLEDIRVGLEVNHPKFNQRRVASVRYLGELYNYRVIESTIIFKVLYSFISFGVVFDPEVPSEYDPPEHLFRLRLVCSLLETCGQYFSSGSSKRRLDCFLVYFQHYYQFKRSLSVWGEGSQLFPWQMEHLVQDTVAAVRPKLQFHTSLQEARAAVDHLNSQIVAKAIEQVPSLRHYLQPEGEEEGDNLHTITEEGESIEGGGVVNVGLEETDLLMDVEEEEEGFEEEGEGEGDMEWEEPHGDSLTPSQHSQPGGRSANEEEGDGGELTGEVDDECDDDGGGGDVEGLLEEEEADVHVNLKHVKCEEDDDFMSALDRMMADSVLERVTTMPKPGQLDISVPVHIKSAKKTYDQLLSEGMEEENKPVVNFVFLTRSGNKQQYNNVEMPIDSELVMKLRSREEAERAEKEKVKRMTLEINERQEEEEAAETLQQAQRPATMNFNRDRRPKYQHPKGAPDADLIFGPKKIR</sequence>
<organism evidence="13 14">
    <name type="scientific">Petrolisthes manimaculis</name>
    <dbReference type="NCBI Taxonomy" id="1843537"/>
    <lineage>
        <taxon>Eukaryota</taxon>
        <taxon>Metazoa</taxon>
        <taxon>Ecdysozoa</taxon>
        <taxon>Arthropoda</taxon>
        <taxon>Crustacea</taxon>
        <taxon>Multicrustacea</taxon>
        <taxon>Malacostraca</taxon>
        <taxon>Eumalacostraca</taxon>
        <taxon>Eucarida</taxon>
        <taxon>Decapoda</taxon>
        <taxon>Pleocyemata</taxon>
        <taxon>Anomura</taxon>
        <taxon>Galatheoidea</taxon>
        <taxon>Porcellanidae</taxon>
        <taxon>Petrolisthes</taxon>
    </lineage>
</organism>
<evidence type="ECO:0000256" key="9">
    <source>
        <dbReference type="ARBA" id="ARBA00068726"/>
    </source>
</evidence>
<feature type="compositionally biased region" description="Gly residues" evidence="11">
    <location>
        <begin position="594"/>
        <end position="604"/>
    </location>
</feature>
<dbReference type="InterPro" id="IPR007193">
    <property type="entry name" value="Upf2/Nmd2_C"/>
</dbReference>
<dbReference type="FunFam" id="1.25.40.180:FF:000015">
    <property type="entry name" value="regulator of nonsense transcripts 2 isoform X1"/>
    <property type="match status" value="1"/>
</dbReference>
<feature type="compositionally biased region" description="Basic and acidic residues" evidence="11">
    <location>
        <begin position="1"/>
        <end position="25"/>
    </location>
</feature>
<accession>A0AAE1UAK8</accession>
<evidence type="ECO:0000256" key="10">
    <source>
        <dbReference type="ARBA" id="ARBA00080859"/>
    </source>
</evidence>
<evidence type="ECO:0000256" key="7">
    <source>
        <dbReference type="ARBA" id="ARBA00023161"/>
    </source>
</evidence>
<feature type="compositionally biased region" description="Acidic residues" evidence="11">
    <location>
        <begin position="523"/>
        <end position="551"/>
    </location>
</feature>
<dbReference type="Gene3D" id="4.10.80.160">
    <property type="match status" value="1"/>
</dbReference>
<dbReference type="InterPro" id="IPR039762">
    <property type="entry name" value="Nmd2/UPF2"/>
</dbReference>
<feature type="compositionally biased region" description="Basic and acidic residues" evidence="11">
    <location>
        <begin position="36"/>
        <end position="119"/>
    </location>
</feature>
<evidence type="ECO:0000256" key="2">
    <source>
        <dbReference type="ARBA" id="ARBA00022490"/>
    </source>
</evidence>
<reference evidence="13" key="1">
    <citation type="submission" date="2023-11" db="EMBL/GenBank/DDBJ databases">
        <title>Genome assemblies of two species of porcelain crab, Petrolisthes cinctipes and Petrolisthes manimaculis (Anomura: Porcellanidae).</title>
        <authorList>
            <person name="Angst P."/>
        </authorList>
    </citation>
    <scope>NUCLEOTIDE SEQUENCE</scope>
    <source>
        <strain evidence="13">PB745_02</strain>
        <tissue evidence="13">Gill</tissue>
    </source>
</reference>
<gene>
    <name evidence="13" type="ORF">Pmani_014800</name>
</gene>
<comment type="subcellular location">
    <subcellularLocation>
        <location evidence="1">Cytoplasm</location>
        <location evidence="1">Perinuclear region</location>
    </subcellularLocation>
</comment>
<protein>
    <recommendedName>
        <fullName evidence="9">Regulator of nonsense transcripts 2</fullName>
    </recommendedName>
    <alternativeName>
        <fullName evidence="10">Up-frameshift suppressor 2 homolog</fullName>
    </alternativeName>
</protein>
<dbReference type="Gene3D" id="6.10.250.770">
    <property type="match status" value="1"/>
</dbReference>
<feature type="region of interest" description="Disordered" evidence="11">
    <location>
        <begin position="518"/>
        <end position="610"/>
    </location>
</feature>
<evidence type="ECO:0000256" key="3">
    <source>
        <dbReference type="ARBA" id="ARBA00022553"/>
    </source>
</evidence>
<evidence type="ECO:0000256" key="5">
    <source>
        <dbReference type="ARBA" id="ARBA00022884"/>
    </source>
</evidence>
<dbReference type="SUPFAM" id="SSF48371">
    <property type="entry name" value="ARM repeat"/>
    <property type="match status" value="3"/>
</dbReference>
<dbReference type="Proteomes" id="UP001292094">
    <property type="component" value="Unassembled WGS sequence"/>
</dbReference>
<feature type="compositionally biased region" description="Acidic residues" evidence="11">
    <location>
        <begin position="1156"/>
        <end position="1182"/>
    </location>
</feature>
<dbReference type="SMART" id="SM00543">
    <property type="entry name" value="MIF4G"/>
    <property type="match status" value="3"/>
</dbReference>
<proteinExistence type="predicted"/>
<evidence type="ECO:0000313" key="13">
    <source>
        <dbReference type="EMBL" id="KAK4313866.1"/>
    </source>
</evidence>
<evidence type="ECO:0000256" key="4">
    <source>
        <dbReference type="ARBA" id="ARBA00022737"/>
    </source>
</evidence>
<dbReference type="GO" id="GO:0005829">
    <property type="term" value="C:cytosol"/>
    <property type="evidence" value="ECO:0007669"/>
    <property type="project" value="UniProtKB-ARBA"/>
</dbReference>
<feature type="compositionally biased region" description="Acidic residues" evidence="11">
    <location>
        <begin position="1115"/>
        <end position="1133"/>
    </location>
</feature>
<feature type="region of interest" description="Disordered" evidence="11">
    <location>
        <begin position="493"/>
        <end position="512"/>
    </location>
</feature>
<feature type="compositionally biased region" description="Low complexity" evidence="11">
    <location>
        <begin position="500"/>
        <end position="512"/>
    </location>
</feature>
<evidence type="ECO:0000256" key="6">
    <source>
        <dbReference type="ARBA" id="ARBA00023054"/>
    </source>
</evidence>
<name>A0AAE1UAK8_9EUCA</name>
<dbReference type="PANTHER" id="PTHR12839">
    <property type="entry name" value="NONSENSE-MEDIATED MRNA DECAY PROTEIN 2 UP-FRAMESHIFT SUPPRESSOR 2"/>
    <property type="match status" value="1"/>
</dbReference>
<dbReference type="Pfam" id="PF04050">
    <property type="entry name" value="Upf2"/>
    <property type="match status" value="1"/>
</dbReference>
<feature type="compositionally biased region" description="Acidic residues" evidence="11">
    <location>
        <begin position="570"/>
        <end position="592"/>
    </location>
</feature>
<dbReference type="PANTHER" id="PTHR12839:SF7">
    <property type="entry name" value="REGULATOR OF NONSENSE TRANSCRIPTS 2"/>
    <property type="match status" value="1"/>
</dbReference>
<feature type="domain" description="MIF4G" evidence="12">
    <location>
        <begin position="823"/>
        <end position="1038"/>
    </location>
</feature>
<feature type="domain" description="MIF4G" evidence="12">
    <location>
        <begin position="164"/>
        <end position="355"/>
    </location>
</feature>
<dbReference type="GO" id="GO:0000184">
    <property type="term" value="P:nuclear-transcribed mRNA catabolic process, nonsense-mediated decay"/>
    <property type="evidence" value="ECO:0007669"/>
    <property type="project" value="UniProtKB-KW"/>
</dbReference>
<feature type="region of interest" description="Disordered" evidence="11">
    <location>
        <begin position="1115"/>
        <end position="1182"/>
    </location>
</feature>
<evidence type="ECO:0000256" key="11">
    <source>
        <dbReference type="SAM" id="MobiDB-lite"/>
    </source>
</evidence>
<dbReference type="GO" id="GO:0003723">
    <property type="term" value="F:RNA binding"/>
    <property type="evidence" value="ECO:0007669"/>
    <property type="project" value="UniProtKB-KW"/>
</dbReference>
<dbReference type="InterPro" id="IPR003890">
    <property type="entry name" value="MIF4G-like_typ-3"/>
</dbReference>
<keyword evidence="7" id="KW-0866">Nonsense-mediated mRNA decay</keyword>
<dbReference type="GO" id="GO:0048471">
    <property type="term" value="C:perinuclear region of cytoplasm"/>
    <property type="evidence" value="ECO:0007669"/>
    <property type="project" value="UniProtKB-SubCell"/>
</dbReference>
<comment type="function">
    <text evidence="8">Involved in nonsense-mediated decay (NMD) of mRNAs containing premature stop codons by associating with the nuclear exon junction complex (EJC). Recruited by UPF3B associated with the EJC core at the cytoplasmic side of the nuclear envelope and the subsequent formation of an UPF1-UPF2-UPF3 surveillance complex (including UPF1 bound to release factors at the stalled ribosome) is believed to activate NMD. In cooperation with UPF3B stimulates both ATPase and RNA helicase activities of UPF1. Binds spliced mRNA.</text>
</comment>
<keyword evidence="6" id="KW-0175">Coiled coil</keyword>